<keyword evidence="3" id="KW-1185">Reference proteome</keyword>
<comment type="caution">
    <text evidence="2">The sequence shown here is derived from an EMBL/GenBank/DDBJ whole genome shotgun (WGS) entry which is preliminary data.</text>
</comment>
<feature type="region of interest" description="Disordered" evidence="1">
    <location>
        <begin position="63"/>
        <end position="91"/>
    </location>
</feature>
<feature type="compositionally biased region" description="Basic and acidic residues" evidence="1">
    <location>
        <begin position="63"/>
        <end position="85"/>
    </location>
</feature>
<accession>A0A4C1TSD8</accession>
<gene>
    <name evidence="2" type="ORF">EVAR_101925_1</name>
</gene>
<sequence length="91" mass="10662">MDMIDGAVVGMSNGWTDWDDIFYVYSNEYQEDFKTQLDPWAQCNRGYELHRACNTKIAIEARRKNREKRENGLTFRKQDGREGAGRPRGKV</sequence>
<dbReference type="AlphaFoldDB" id="A0A4C1TSD8"/>
<dbReference type="Proteomes" id="UP000299102">
    <property type="component" value="Unassembled WGS sequence"/>
</dbReference>
<proteinExistence type="predicted"/>
<reference evidence="2 3" key="1">
    <citation type="journal article" date="2019" name="Commun. Biol.">
        <title>The bagworm genome reveals a unique fibroin gene that provides high tensile strength.</title>
        <authorList>
            <person name="Kono N."/>
            <person name="Nakamura H."/>
            <person name="Ohtoshi R."/>
            <person name="Tomita M."/>
            <person name="Numata K."/>
            <person name="Arakawa K."/>
        </authorList>
    </citation>
    <scope>NUCLEOTIDE SEQUENCE [LARGE SCALE GENOMIC DNA]</scope>
</reference>
<evidence type="ECO:0000256" key="1">
    <source>
        <dbReference type="SAM" id="MobiDB-lite"/>
    </source>
</evidence>
<organism evidence="2 3">
    <name type="scientific">Eumeta variegata</name>
    <name type="common">Bagworm moth</name>
    <name type="synonym">Eumeta japonica</name>
    <dbReference type="NCBI Taxonomy" id="151549"/>
    <lineage>
        <taxon>Eukaryota</taxon>
        <taxon>Metazoa</taxon>
        <taxon>Ecdysozoa</taxon>
        <taxon>Arthropoda</taxon>
        <taxon>Hexapoda</taxon>
        <taxon>Insecta</taxon>
        <taxon>Pterygota</taxon>
        <taxon>Neoptera</taxon>
        <taxon>Endopterygota</taxon>
        <taxon>Lepidoptera</taxon>
        <taxon>Glossata</taxon>
        <taxon>Ditrysia</taxon>
        <taxon>Tineoidea</taxon>
        <taxon>Psychidae</taxon>
        <taxon>Oiketicinae</taxon>
        <taxon>Eumeta</taxon>
    </lineage>
</organism>
<protein>
    <submittedName>
        <fullName evidence="2">Uncharacterized protein</fullName>
    </submittedName>
</protein>
<dbReference type="EMBL" id="BGZK01000083">
    <property type="protein sequence ID" value="GBP16899.1"/>
    <property type="molecule type" value="Genomic_DNA"/>
</dbReference>
<evidence type="ECO:0000313" key="3">
    <source>
        <dbReference type="Proteomes" id="UP000299102"/>
    </source>
</evidence>
<evidence type="ECO:0000313" key="2">
    <source>
        <dbReference type="EMBL" id="GBP16899.1"/>
    </source>
</evidence>
<name>A0A4C1TSD8_EUMVA</name>